<evidence type="ECO:0000313" key="4">
    <source>
        <dbReference type="RefSeq" id="XP_026284596.1"/>
    </source>
</evidence>
<name>A0A6J1T1K7_FRAOC</name>
<proteinExistence type="predicted"/>
<keyword evidence="2" id="KW-0812">Transmembrane</keyword>
<evidence type="ECO:0000256" key="1">
    <source>
        <dbReference type="SAM" id="MobiDB-lite"/>
    </source>
</evidence>
<dbReference type="GeneID" id="113210706"/>
<reference evidence="4" key="1">
    <citation type="submission" date="2025-08" db="UniProtKB">
        <authorList>
            <consortium name="RefSeq"/>
        </authorList>
    </citation>
    <scope>IDENTIFICATION</scope>
    <source>
        <tissue evidence="4">Whole organism</tissue>
    </source>
</reference>
<feature type="region of interest" description="Disordered" evidence="1">
    <location>
        <begin position="195"/>
        <end position="220"/>
    </location>
</feature>
<organism evidence="3 4">
    <name type="scientific">Frankliniella occidentalis</name>
    <name type="common">Western flower thrips</name>
    <name type="synonym">Euthrips occidentalis</name>
    <dbReference type="NCBI Taxonomy" id="133901"/>
    <lineage>
        <taxon>Eukaryota</taxon>
        <taxon>Metazoa</taxon>
        <taxon>Ecdysozoa</taxon>
        <taxon>Arthropoda</taxon>
        <taxon>Hexapoda</taxon>
        <taxon>Insecta</taxon>
        <taxon>Pterygota</taxon>
        <taxon>Neoptera</taxon>
        <taxon>Paraneoptera</taxon>
        <taxon>Thysanoptera</taxon>
        <taxon>Terebrantia</taxon>
        <taxon>Thripoidea</taxon>
        <taxon>Thripidae</taxon>
        <taxon>Frankliniella</taxon>
    </lineage>
</organism>
<dbReference type="Proteomes" id="UP000504606">
    <property type="component" value="Unplaced"/>
</dbReference>
<keyword evidence="3" id="KW-1185">Reference proteome</keyword>
<feature type="transmembrane region" description="Helical" evidence="2">
    <location>
        <begin position="38"/>
        <end position="57"/>
    </location>
</feature>
<protein>
    <submittedName>
        <fullName evidence="4">Uncharacterized protein LOC113210706</fullName>
    </submittedName>
</protein>
<dbReference type="OrthoDB" id="10549859at2759"/>
<evidence type="ECO:0000256" key="2">
    <source>
        <dbReference type="SAM" id="Phobius"/>
    </source>
</evidence>
<accession>A0A6J1T1K7</accession>
<dbReference type="RefSeq" id="XP_026284596.1">
    <property type="nucleotide sequence ID" value="XM_026428811.2"/>
</dbReference>
<dbReference type="KEGG" id="foc:113210706"/>
<keyword evidence="2" id="KW-1133">Transmembrane helix</keyword>
<sequence>MSSRPEWDAFLLETGSSDAPSPSWSFELHPSWPPAPSAGAVLAVVTLLAPAALWLALTHLRQRAEASLRTMRRFLASAKDRMSDVQYDPRFRQCLRALRANDKKFAELLRACDRVPGQRPCKRMCKQTLGCGSGDDIGTEDSDLTLLLSDEEAAAAEVGAEEAAAAAGLGAAQRRIADEQGSWYAAAAHGMCLQGVEDSSDDEQAQQQQQQQQRAVARDEHLWRQLYAEERRRRRPR</sequence>
<keyword evidence="2" id="KW-0472">Membrane</keyword>
<evidence type="ECO:0000313" key="3">
    <source>
        <dbReference type="Proteomes" id="UP000504606"/>
    </source>
</evidence>
<dbReference type="AlphaFoldDB" id="A0A6J1T1K7"/>
<gene>
    <name evidence="4" type="primary">LOC113210706</name>
</gene>